<dbReference type="Pfam" id="PF13584">
    <property type="entry name" value="BatD"/>
    <property type="match status" value="1"/>
</dbReference>
<reference evidence="4" key="1">
    <citation type="journal article" date="2019" name="Int. J. Syst. Evol. Microbiol.">
        <title>The Global Catalogue of Microorganisms (GCM) 10K type strain sequencing project: providing services to taxonomists for standard genome sequencing and annotation.</title>
        <authorList>
            <consortium name="The Broad Institute Genomics Platform"/>
            <consortium name="The Broad Institute Genome Sequencing Center for Infectious Disease"/>
            <person name="Wu L."/>
            <person name="Ma J."/>
        </authorList>
    </citation>
    <scope>NUCLEOTIDE SEQUENCE [LARGE SCALE GENOMIC DNA]</scope>
    <source>
        <strain evidence="4">CGMCC 1.16031</strain>
    </source>
</reference>
<protein>
    <submittedName>
        <fullName evidence="3">BatD family protein</fullName>
    </submittedName>
</protein>
<evidence type="ECO:0000313" key="3">
    <source>
        <dbReference type="EMBL" id="MFC6440475.1"/>
    </source>
</evidence>
<dbReference type="Proteomes" id="UP001596364">
    <property type="component" value="Unassembled WGS sequence"/>
</dbReference>
<gene>
    <name evidence="3" type="ORF">ACFP85_09990</name>
</gene>
<dbReference type="PANTHER" id="PTHR40940:SF1">
    <property type="entry name" value="PROTEIN BATD"/>
    <property type="match status" value="1"/>
</dbReference>
<evidence type="ECO:0000313" key="4">
    <source>
        <dbReference type="Proteomes" id="UP001596364"/>
    </source>
</evidence>
<proteinExistence type="predicted"/>
<feature type="region of interest" description="Disordered" evidence="1">
    <location>
        <begin position="388"/>
        <end position="417"/>
    </location>
</feature>
<dbReference type="EMBL" id="JBHSUS010000001">
    <property type="protein sequence ID" value="MFC6440475.1"/>
    <property type="molecule type" value="Genomic_DNA"/>
</dbReference>
<name>A0ABW1XKH9_9ALTE</name>
<evidence type="ECO:0000256" key="2">
    <source>
        <dbReference type="SAM" id="SignalP"/>
    </source>
</evidence>
<dbReference type="InterPro" id="IPR025738">
    <property type="entry name" value="BatD"/>
</dbReference>
<accession>A0ABW1XKH9</accession>
<keyword evidence="4" id="KW-1185">Reference proteome</keyword>
<evidence type="ECO:0000256" key="1">
    <source>
        <dbReference type="SAM" id="MobiDB-lite"/>
    </source>
</evidence>
<dbReference type="RefSeq" id="WP_131258270.1">
    <property type="nucleotide sequence ID" value="NZ_JBHSUS010000001.1"/>
</dbReference>
<comment type="caution">
    <text evidence="3">The sequence shown here is derived from an EMBL/GenBank/DDBJ whole genome shotgun (WGS) entry which is preliminary data.</text>
</comment>
<feature type="chain" id="PRO_5046086121" evidence="2">
    <location>
        <begin position="23"/>
        <end position="571"/>
    </location>
</feature>
<sequence>MKHWFVAMQFLALLTFSSLSTASELRAVVDKNRIAEDESVVLQVVLEDDPGNDVLDTSPLLKDFIVGQTQVSRRTEMINWNTRQFTQWTTVIYPRTTGKITIPSLSVGSYKSDPITLDVVPLGQIQQRRDLFLTTEVDTSSVYVQQQIRYTAKLYIATAVQRGGLTPPTMPDASVEMIGKEREYSDYVDGQRYRIIEYTFAITPQKSGSYSIRGPVFDAEVIDNQSGGSGLFRNTKRVSRVGPGIDVQVNAIPASYSQHWLPSEYVALSEKWSAEPTEFRVGVPITREMILSAVDVSPEQLPGINAMFPPSMKTYPDQGKTGSVEKDGNLLAQRSESVAIIPDTPGLTVLPEVSIPWFNVVTGETEYAILPSRSINVLPALNAAQTNLPPAISDTPESPVASEKPDTAEPQPTALQSSDALPATSVWWSPSSWILLLVWLLTLTLWWNHSRRGLGAKQESANSQAIPTISSAEIKTRLHTALVQNQANKATVLLKDYLGMLTGNRSQSISSSLIKLDDAKLSTLVNEMLASQYANQPSAWQGRPLAEYLGQLAKAQRTSPQASLKPLYPVT</sequence>
<organism evidence="3 4">
    <name type="scientific">Pseudobowmanella zhangzhouensis</name>
    <dbReference type="NCBI Taxonomy" id="1537679"/>
    <lineage>
        <taxon>Bacteria</taxon>
        <taxon>Pseudomonadati</taxon>
        <taxon>Pseudomonadota</taxon>
        <taxon>Gammaproteobacteria</taxon>
        <taxon>Alteromonadales</taxon>
        <taxon>Alteromonadaceae</taxon>
    </lineage>
</organism>
<keyword evidence="2" id="KW-0732">Signal</keyword>
<feature type="signal peptide" evidence="2">
    <location>
        <begin position="1"/>
        <end position="22"/>
    </location>
</feature>
<dbReference type="PANTHER" id="PTHR40940">
    <property type="entry name" value="PROTEIN BATD-RELATED"/>
    <property type="match status" value="1"/>
</dbReference>